<gene>
    <name evidence="2" type="ORF">CKAN_00023600</name>
</gene>
<keyword evidence="3" id="KW-1185">Reference proteome</keyword>
<evidence type="ECO:0000256" key="1">
    <source>
        <dbReference type="SAM" id="Coils"/>
    </source>
</evidence>
<comment type="caution">
    <text evidence="2">The sequence shown here is derived from an EMBL/GenBank/DDBJ whole genome shotgun (WGS) entry which is preliminary data.</text>
</comment>
<name>A0A443N0K7_9MAGN</name>
<sequence>MAIVVDELCRLDRLTKEKSSSAAEIVAPPVLEIVKLAWGHISRRIGHIKNLKKNMEELNNNAKYLFATRNDVKDKITSSLTKECDQWLEDVKMARDEVNNITKECREDKKCLAEWCPNIYS</sequence>
<dbReference type="Proteomes" id="UP000283530">
    <property type="component" value="Unassembled WGS sequence"/>
</dbReference>
<accession>A0A443N0K7</accession>
<dbReference type="EMBL" id="QPKB01000001">
    <property type="protein sequence ID" value="RWR72044.1"/>
    <property type="molecule type" value="Genomic_DNA"/>
</dbReference>
<proteinExistence type="predicted"/>
<feature type="coiled-coil region" evidence="1">
    <location>
        <begin position="41"/>
        <end position="104"/>
    </location>
</feature>
<evidence type="ECO:0000313" key="3">
    <source>
        <dbReference type="Proteomes" id="UP000283530"/>
    </source>
</evidence>
<keyword evidence="1" id="KW-0175">Coiled coil</keyword>
<protein>
    <submittedName>
        <fullName evidence="2">Putative disease resistance protein</fullName>
    </submittedName>
</protein>
<dbReference type="AlphaFoldDB" id="A0A443N0K7"/>
<organism evidence="2 3">
    <name type="scientific">Cinnamomum micranthum f. kanehirae</name>
    <dbReference type="NCBI Taxonomy" id="337451"/>
    <lineage>
        <taxon>Eukaryota</taxon>
        <taxon>Viridiplantae</taxon>
        <taxon>Streptophyta</taxon>
        <taxon>Embryophyta</taxon>
        <taxon>Tracheophyta</taxon>
        <taxon>Spermatophyta</taxon>
        <taxon>Magnoliopsida</taxon>
        <taxon>Magnoliidae</taxon>
        <taxon>Laurales</taxon>
        <taxon>Lauraceae</taxon>
        <taxon>Cinnamomum</taxon>
    </lineage>
</organism>
<reference evidence="2 3" key="1">
    <citation type="journal article" date="2019" name="Nat. Plants">
        <title>Stout camphor tree genome fills gaps in understanding of flowering plant genome evolution.</title>
        <authorList>
            <person name="Chaw S.M."/>
            <person name="Liu Y.C."/>
            <person name="Wu Y.W."/>
            <person name="Wang H.Y."/>
            <person name="Lin C.I."/>
            <person name="Wu C.S."/>
            <person name="Ke H.M."/>
            <person name="Chang L.Y."/>
            <person name="Hsu C.Y."/>
            <person name="Yang H.T."/>
            <person name="Sudianto E."/>
            <person name="Hsu M.H."/>
            <person name="Wu K.P."/>
            <person name="Wang L.N."/>
            <person name="Leebens-Mack J.H."/>
            <person name="Tsai I.J."/>
        </authorList>
    </citation>
    <scope>NUCLEOTIDE SEQUENCE [LARGE SCALE GENOMIC DNA]</scope>
    <source>
        <strain evidence="3">cv. Chaw 1501</strain>
        <tissue evidence="2">Young leaves</tissue>
    </source>
</reference>
<evidence type="ECO:0000313" key="2">
    <source>
        <dbReference type="EMBL" id="RWR72044.1"/>
    </source>
</evidence>